<dbReference type="AlphaFoldDB" id="A0A0B0NMI7"/>
<organism evidence="2 3">
    <name type="scientific">Gossypium arboreum</name>
    <name type="common">Tree cotton</name>
    <name type="synonym">Gossypium nanking</name>
    <dbReference type="NCBI Taxonomy" id="29729"/>
    <lineage>
        <taxon>Eukaryota</taxon>
        <taxon>Viridiplantae</taxon>
        <taxon>Streptophyta</taxon>
        <taxon>Embryophyta</taxon>
        <taxon>Tracheophyta</taxon>
        <taxon>Spermatophyta</taxon>
        <taxon>Magnoliopsida</taxon>
        <taxon>eudicotyledons</taxon>
        <taxon>Gunneridae</taxon>
        <taxon>Pentapetalae</taxon>
        <taxon>rosids</taxon>
        <taxon>malvids</taxon>
        <taxon>Malvales</taxon>
        <taxon>Malvaceae</taxon>
        <taxon>Malvoideae</taxon>
        <taxon>Gossypium</taxon>
    </lineage>
</organism>
<gene>
    <name evidence="2" type="ORF">F383_21152</name>
</gene>
<evidence type="ECO:0000256" key="1">
    <source>
        <dbReference type="SAM" id="MobiDB-lite"/>
    </source>
</evidence>
<dbReference type="Proteomes" id="UP000032142">
    <property type="component" value="Unassembled WGS sequence"/>
</dbReference>
<dbReference type="EMBL" id="KN404498">
    <property type="protein sequence ID" value="KHG15753.1"/>
    <property type="molecule type" value="Genomic_DNA"/>
</dbReference>
<reference evidence="3" key="1">
    <citation type="submission" date="2014-09" db="EMBL/GenBank/DDBJ databases">
        <authorList>
            <person name="Mudge J."/>
            <person name="Ramaraj T."/>
            <person name="Lindquist I.E."/>
            <person name="Bharti A.K."/>
            <person name="Sundararajan A."/>
            <person name="Cameron C.T."/>
            <person name="Woodward J.E."/>
            <person name="May G.D."/>
            <person name="Brubaker C."/>
            <person name="Broadhvest J."/>
            <person name="Wilkins T.A."/>
        </authorList>
    </citation>
    <scope>NUCLEOTIDE SEQUENCE</scope>
    <source>
        <strain evidence="3">cv. AKA8401</strain>
    </source>
</reference>
<keyword evidence="3" id="KW-1185">Reference proteome</keyword>
<name>A0A0B0NMI7_GOSAR</name>
<protein>
    <submittedName>
        <fullName evidence="2">Uncharacterized protein</fullName>
    </submittedName>
</protein>
<feature type="compositionally biased region" description="Polar residues" evidence="1">
    <location>
        <begin position="71"/>
        <end position="83"/>
    </location>
</feature>
<sequence length="83" mass="9464">MARKLVDILQPLLLPKRRQNWSLPKRQMARKRVDILQPLLLPKITQNGKKASGHTTTPPTPKKKAKLVTPQKTSRFSLSSLPF</sequence>
<evidence type="ECO:0000313" key="3">
    <source>
        <dbReference type="Proteomes" id="UP000032142"/>
    </source>
</evidence>
<evidence type="ECO:0000313" key="2">
    <source>
        <dbReference type="EMBL" id="KHG15753.1"/>
    </source>
</evidence>
<feature type="region of interest" description="Disordered" evidence="1">
    <location>
        <begin position="44"/>
        <end position="83"/>
    </location>
</feature>
<proteinExistence type="predicted"/>
<accession>A0A0B0NMI7</accession>